<proteinExistence type="predicted"/>
<accession>A0A2P2QU41</accession>
<evidence type="ECO:0000313" key="1">
    <source>
        <dbReference type="EMBL" id="MBX70391.1"/>
    </source>
</evidence>
<dbReference type="AlphaFoldDB" id="A0A2P2QU41"/>
<organism evidence="1">
    <name type="scientific">Rhizophora mucronata</name>
    <name type="common">Asiatic mangrove</name>
    <dbReference type="NCBI Taxonomy" id="61149"/>
    <lineage>
        <taxon>Eukaryota</taxon>
        <taxon>Viridiplantae</taxon>
        <taxon>Streptophyta</taxon>
        <taxon>Embryophyta</taxon>
        <taxon>Tracheophyta</taxon>
        <taxon>Spermatophyta</taxon>
        <taxon>Magnoliopsida</taxon>
        <taxon>eudicotyledons</taxon>
        <taxon>Gunneridae</taxon>
        <taxon>Pentapetalae</taxon>
        <taxon>rosids</taxon>
        <taxon>fabids</taxon>
        <taxon>Malpighiales</taxon>
        <taxon>Rhizophoraceae</taxon>
        <taxon>Rhizophora</taxon>
    </lineage>
</organism>
<protein>
    <submittedName>
        <fullName evidence="1">Uncharacterized protein</fullName>
    </submittedName>
</protein>
<dbReference type="EMBL" id="GGEC01089907">
    <property type="protein sequence ID" value="MBX70391.1"/>
    <property type="molecule type" value="Transcribed_RNA"/>
</dbReference>
<sequence>MEEGQYSSDLFLRLSLSWVGWPQTIKMFKCQSKAPGIENPIGQSQI</sequence>
<reference evidence="1" key="1">
    <citation type="submission" date="2018-02" db="EMBL/GenBank/DDBJ databases">
        <title>Rhizophora mucronata_Transcriptome.</title>
        <authorList>
            <person name="Meera S.P."/>
            <person name="Sreeshan A."/>
            <person name="Augustine A."/>
        </authorList>
    </citation>
    <scope>NUCLEOTIDE SEQUENCE</scope>
    <source>
        <tissue evidence="1">Leaf</tissue>
    </source>
</reference>
<name>A0A2P2QU41_RHIMU</name>